<feature type="transmembrane region" description="Helical" evidence="2">
    <location>
        <begin position="137"/>
        <end position="157"/>
    </location>
</feature>
<keyword evidence="5" id="KW-1185">Reference proteome</keyword>
<protein>
    <recommendedName>
        <fullName evidence="3">Ig-like domain-containing protein</fullName>
    </recommendedName>
</protein>
<evidence type="ECO:0000256" key="1">
    <source>
        <dbReference type="SAM" id="MobiDB-lite"/>
    </source>
</evidence>
<gene>
    <name evidence="4" type="ORF">OS493_019055</name>
</gene>
<dbReference type="CDD" id="cd00096">
    <property type="entry name" value="Ig"/>
    <property type="match status" value="1"/>
</dbReference>
<sequence>MAASRTCFVFTLQGLLVVVNIAVAIGLTLDMGLTRLEITTALGQPANLGCYANQTNVTSLTYSWTKDNLTVTQSSNVRVHGNVLVVTPKKSTDFGTYECHVSNGVTNTRCNISLLPGCNNTEHEENPQGLGVANISVLMPVLAIAVVSLLLNVHFLIKWKRRDQWVFSEEEIIQLQGLQGLQVPQEPFDEKTEEHIEIKKRKPFFGRFRRKRRREINEADQQFEENDLNHQETSSCDGDGHEKHKQEAIEMQDMHDIPRVADIKTADETAPASSETDRRPGGVETPSIADLFGDETTPATLDRDRRPGVVETPRTADFFGDETAPTSSDIDRRPAVLETPRIADFFADETAPASSDIDRRPAAAETPRIADFFSDETAPATLDTDRRPAAAETPRIADFFGDETAPATLDTDRRQAATETPRIADFFGDETAPATLDTDRRPAAAETPRIADFFVPGDNTDGEGSGRESMNSEEPLVSHYVEKMDFEGKGDSDDEPVLK</sequence>
<feature type="region of interest" description="Disordered" evidence="1">
    <location>
        <begin position="265"/>
        <end position="477"/>
    </location>
</feature>
<dbReference type="OrthoDB" id="5978960at2759"/>
<dbReference type="Pfam" id="PF13927">
    <property type="entry name" value="Ig_3"/>
    <property type="match status" value="1"/>
</dbReference>
<keyword evidence="2" id="KW-0472">Membrane</keyword>
<dbReference type="InterPro" id="IPR013783">
    <property type="entry name" value="Ig-like_fold"/>
</dbReference>
<comment type="caution">
    <text evidence="4">The sequence shown here is derived from an EMBL/GenBank/DDBJ whole genome shotgun (WGS) entry which is preliminary data.</text>
</comment>
<feature type="region of interest" description="Disordered" evidence="1">
    <location>
        <begin position="219"/>
        <end position="246"/>
    </location>
</feature>
<evidence type="ECO:0000313" key="4">
    <source>
        <dbReference type="EMBL" id="KAJ7372546.1"/>
    </source>
</evidence>
<dbReference type="Gene3D" id="2.60.40.10">
    <property type="entry name" value="Immunoglobulins"/>
    <property type="match status" value="1"/>
</dbReference>
<dbReference type="Proteomes" id="UP001163046">
    <property type="component" value="Unassembled WGS sequence"/>
</dbReference>
<dbReference type="InterPro" id="IPR007110">
    <property type="entry name" value="Ig-like_dom"/>
</dbReference>
<dbReference type="AlphaFoldDB" id="A0A9W9Z047"/>
<reference evidence="4" key="1">
    <citation type="submission" date="2023-01" db="EMBL/GenBank/DDBJ databases">
        <title>Genome assembly of the deep-sea coral Lophelia pertusa.</title>
        <authorList>
            <person name="Herrera S."/>
            <person name="Cordes E."/>
        </authorList>
    </citation>
    <scope>NUCLEOTIDE SEQUENCE</scope>
    <source>
        <strain evidence="4">USNM1676648</strain>
        <tissue evidence="4">Polyp</tissue>
    </source>
</reference>
<proteinExistence type="predicted"/>
<keyword evidence="2" id="KW-1133">Transmembrane helix</keyword>
<dbReference type="SUPFAM" id="SSF48726">
    <property type="entry name" value="Immunoglobulin"/>
    <property type="match status" value="1"/>
</dbReference>
<keyword evidence="2" id="KW-0812">Transmembrane</keyword>
<dbReference type="PROSITE" id="PS50835">
    <property type="entry name" value="IG_LIKE"/>
    <property type="match status" value="1"/>
</dbReference>
<evidence type="ECO:0000256" key="2">
    <source>
        <dbReference type="SAM" id="Phobius"/>
    </source>
</evidence>
<organism evidence="4 5">
    <name type="scientific">Desmophyllum pertusum</name>
    <dbReference type="NCBI Taxonomy" id="174260"/>
    <lineage>
        <taxon>Eukaryota</taxon>
        <taxon>Metazoa</taxon>
        <taxon>Cnidaria</taxon>
        <taxon>Anthozoa</taxon>
        <taxon>Hexacorallia</taxon>
        <taxon>Scleractinia</taxon>
        <taxon>Caryophylliina</taxon>
        <taxon>Caryophylliidae</taxon>
        <taxon>Desmophyllum</taxon>
    </lineage>
</organism>
<feature type="domain" description="Ig-like" evidence="3">
    <location>
        <begin position="43"/>
        <end position="113"/>
    </location>
</feature>
<dbReference type="EMBL" id="MU826836">
    <property type="protein sequence ID" value="KAJ7372546.1"/>
    <property type="molecule type" value="Genomic_DNA"/>
</dbReference>
<name>A0A9W9Z047_9CNID</name>
<accession>A0A9W9Z047</accession>
<evidence type="ECO:0000313" key="5">
    <source>
        <dbReference type="Proteomes" id="UP001163046"/>
    </source>
</evidence>
<evidence type="ECO:0000259" key="3">
    <source>
        <dbReference type="PROSITE" id="PS50835"/>
    </source>
</evidence>
<dbReference type="InterPro" id="IPR036179">
    <property type="entry name" value="Ig-like_dom_sf"/>
</dbReference>